<dbReference type="InterPro" id="IPR051531">
    <property type="entry name" value="N-acetyltransferase"/>
</dbReference>
<sequence>MSIDAPSPVQLRQWADDDLETLRRSNTAEMTEFLGGPESDEALAARHARYLRLWEEGTARMFRVVTPDHPEGVGTIGTWADGHHDGALETGWSIETAHQGRGLATAALRAVLDDARATHGAVAVYAYPRVNNAASNAICRKVGFTLEGEEEFEYPKGNWETSNVWVHRPAG</sequence>
<comment type="similarity">
    <text evidence="3">Belongs to the acetyltransferase family. RimJ subfamily.</text>
</comment>
<comment type="caution">
    <text evidence="5">The sequence shown here is derived from an EMBL/GenBank/DDBJ whole genome shotgun (WGS) entry which is preliminary data.</text>
</comment>
<dbReference type="CDD" id="cd04301">
    <property type="entry name" value="NAT_SF"/>
    <property type="match status" value="1"/>
</dbReference>
<evidence type="ECO:0000259" key="4">
    <source>
        <dbReference type="PROSITE" id="PS51186"/>
    </source>
</evidence>
<keyword evidence="1 5" id="KW-0808">Transferase</keyword>
<keyword evidence="2" id="KW-0012">Acyltransferase</keyword>
<evidence type="ECO:0000256" key="2">
    <source>
        <dbReference type="ARBA" id="ARBA00023315"/>
    </source>
</evidence>
<dbReference type="GO" id="GO:0008999">
    <property type="term" value="F:protein-N-terminal-alanine acetyltransferase activity"/>
    <property type="evidence" value="ECO:0007669"/>
    <property type="project" value="TreeGrafter"/>
</dbReference>
<keyword evidence="6" id="KW-1185">Reference proteome</keyword>
<organism evidence="5 6">
    <name type="scientific">Agromyces agglutinans</name>
    <dbReference type="NCBI Taxonomy" id="2662258"/>
    <lineage>
        <taxon>Bacteria</taxon>
        <taxon>Bacillati</taxon>
        <taxon>Actinomycetota</taxon>
        <taxon>Actinomycetes</taxon>
        <taxon>Micrococcales</taxon>
        <taxon>Microbacteriaceae</taxon>
        <taxon>Agromyces</taxon>
    </lineage>
</organism>
<feature type="domain" description="N-acetyltransferase" evidence="4">
    <location>
        <begin position="9"/>
        <end position="171"/>
    </location>
</feature>
<dbReference type="GO" id="GO:0005737">
    <property type="term" value="C:cytoplasm"/>
    <property type="evidence" value="ECO:0007669"/>
    <property type="project" value="TreeGrafter"/>
</dbReference>
<dbReference type="AlphaFoldDB" id="A0A6I2F6F4"/>
<reference evidence="5 6" key="1">
    <citation type="submission" date="2019-10" db="EMBL/GenBank/DDBJ databases">
        <authorList>
            <person name="Nie G."/>
            <person name="Ming H."/>
            <person name="Yi B."/>
        </authorList>
    </citation>
    <scope>NUCLEOTIDE SEQUENCE [LARGE SCALE GENOMIC DNA]</scope>
    <source>
        <strain evidence="5 6">CFH 90414</strain>
    </source>
</reference>
<dbReference type="Pfam" id="PF13302">
    <property type="entry name" value="Acetyltransf_3"/>
    <property type="match status" value="1"/>
</dbReference>
<evidence type="ECO:0000256" key="3">
    <source>
        <dbReference type="ARBA" id="ARBA00038502"/>
    </source>
</evidence>
<dbReference type="RefSeq" id="WP_153683756.1">
    <property type="nucleotide sequence ID" value="NZ_WJIF01000002.1"/>
</dbReference>
<dbReference type="SUPFAM" id="SSF55729">
    <property type="entry name" value="Acyl-CoA N-acyltransferases (Nat)"/>
    <property type="match status" value="1"/>
</dbReference>
<dbReference type="InterPro" id="IPR000182">
    <property type="entry name" value="GNAT_dom"/>
</dbReference>
<dbReference type="PROSITE" id="PS51186">
    <property type="entry name" value="GNAT"/>
    <property type="match status" value="1"/>
</dbReference>
<dbReference type="InterPro" id="IPR016181">
    <property type="entry name" value="Acyl_CoA_acyltransferase"/>
</dbReference>
<dbReference type="Proteomes" id="UP000431080">
    <property type="component" value="Unassembled WGS sequence"/>
</dbReference>
<evidence type="ECO:0000313" key="5">
    <source>
        <dbReference type="EMBL" id="MRG59337.1"/>
    </source>
</evidence>
<dbReference type="Gene3D" id="3.40.630.30">
    <property type="match status" value="1"/>
</dbReference>
<protein>
    <submittedName>
        <fullName evidence="5">GNAT family N-acetyltransferase</fullName>
    </submittedName>
</protein>
<dbReference type="PANTHER" id="PTHR43792">
    <property type="entry name" value="GNAT FAMILY, PUTATIVE (AFU_ORTHOLOGUE AFUA_3G00765)-RELATED-RELATED"/>
    <property type="match status" value="1"/>
</dbReference>
<evidence type="ECO:0000313" key="6">
    <source>
        <dbReference type="Proteomes" id="UP000431080"/>
    </source>
</evidence>
<evidence type="ECO:0000256" key="1">
    <source>
        <dbReference type="ARBA" id="ARBA00022679"/>
    </source>
</evidence>
<accession>A0A6I2F6F4</accession>
<name>A0A6I2F6F4_9MICO</name>
<gene>
    <name evidence="5" type="ORF">GE115_05545</name>
</gene>
<proteinExistence type="inferred from homology"/>
<dbReference type="EMBL" id="WJIF01000002">
    <property type="protein sequence ID" value="MRG59337.1"/>
    <property type="molecule type" value="Genomic_DNA"/>
</dbReference>
<dbReference type="PANTHER" id="PTHR43792:SF8">
    <property type="entry name" value="[RIBOSOMAL PROTEIN US5]-ALANINE N-ACETYLTRANSFERASE"/>
    <property type="match status" value="1"/>
</dbReference>